<dbReference type="PANTHER" id="PTHR34773:SF1">
    <property type="entry name" value="FLAGELLAR SECRETION CHAPERONE FLIS"/>
    <property type="match status" value="1"/>
</dbReference>
<keyword evidence="3 6" id="KW-0963">Cytoplasm</keyword>
<dbReference type="GO" id="GO:0044780">
    <property type="term" value="P:bacterial-type flagellum assembly"/>
    <property type="evidence" value="ECO:0007669"/>
    <property type="project" value="InterPro"/>
</dbReference>
<gene>
    <name evidence="7" type="ORF">EDC91_10845</name>
</gene>
<comment type="similarity">
    <text evidence="2 6">Belongs to the FliS family.</text>
</comment>
<dbReference type="SUPFAM" id="SSF101116">
    <property type="entry name" value="Flagellar export chaperone FliS"/>
    <property type="match status" value="1"/>
</dbReference>
<dbReference type="Proteomes" id="UP000294832">
    <property type="component" value="Unassembled WGS sequence"/>
</dbReference>
<reference evidence="7 8" key="1">
    <citation type="submission" date="2019-03" db="EMBL/GenBank/DDBJ databases">
        <title>Freshwater and sediment microbial communities from various areas in North America, analyzing microbe dynamics in response to fracking.</title>
        <authorList>
            <person name="Lamendella R."/>
        </authorList>
    </citation>
    <scope>NUCLEOTIDE SEQUENCE [LARGE SCALE GENOMIC DNA]</scope>
    <source>
        <strain evidence="7 8">74A</strain>
    </source>
</reference>
<evidence type="ECO:0000313" key="8">
    <source>
        <dbReference type="Proteomes" id="UP000294832"/>
    </source>
</evidence>
<evidence type="ECO:0000256" key="5">
    <source>
        <dbReference type="ARBA" id="ARBA00023186"/>
    </source>
</evidence>
<name>A0A4R2FCP9_9GAMM</name>
<sequence>MRGSIQSYRKVSLESQLADASPHKITQMLFNGALERIAQSKAAMEQHDFAQKGILIGKAIGIIQGLKNSLVMDEGGEIAANLGQLYDFMLRRITEANANNDLQALDDVAVLLREIKEAWDAIPADKHYLTANKEHA</sequence>
<keyword evidence="4 6" id="KW-1005">Bacterial flagellum biogenesis</keyword>
<dbReference type="AlphaFoldDB" id="A0A4R2FCP9"/>
<dbReference type="CDD" id="cd16098">
    <property type="entry name" value="FliS"/>
    <property type="match status" value="1"/>
</dbReference>
<comment type="caution">
    <text evidence="7">The sequence shown here is derived from an EMBL/GenBank/DDBJ whole genome shotgun (WGS) entry which is preliminary data.</text>
</comment>
<keyword evidence="7" id="KW-0966">Cell projection</keyword>
<accession>A0A4R2FCP9</accession>
<organism evidence="7 8">
    <name type="scientific">Shewanella fodinae</name>
    <dbReference type="NCBI Taxonomy" id="552357"/>
    <lineage>
        <taxon>Bacteria</taxon>
        <taxon>Pseudomonadati</taxon>
        <taxon>Pseudomonadota</taxon>
        <taxon>Gammaproteobacteria</taxon>
        <taxon>Alteromonadales</taxon>
        <taxon>Shewanellaceae</taxon>
        <taxon>Shewanella</taxon>
    </lineage>
</organism>
<dbReference type="InterPro" id="IPR003713">
    <property type="entry name" value="FliS"/>
</dbReference>
<dbReference type="Pfam" id="PF02561">
    <property type="entry name" value="FliS"/>
    <property type="match status" value="1"/>
</dbReference>
<evidence type="ECO:0000256" key="4">
    <source>
        <dbReference type="ARBA" id="ARBA00022795"/>
    </source>
</evidence>
<dbReference type="NCBIfam" id="TIGR00208">
    <property type="entry name" value="fliS"/>
    <property type="match status" value="1"/>
</dbReference>
<keyword evidence="7" id="KW-0282">Flagellum</keyword>
<evidence type="ECO:0000256" key="6">
    <source>
        <dbReference type="PIRNR" id="PIRNR039090"/>
    </source>
</evidence>
<dbReference type="GO" id="GO:0071973">
    <property type="term" value="P:bacterial-type flagellum-dependent cell motility"/>
    <property type="evidence" value="ECO:0007669"/>
    <property type="project" value="TreeGrafter"/>
</dbReference>
<keyword evidence="8" id="KW-1185">Reference proteome</keyword>
<dbReference type="Gene3D" id="1.20.120.340">
    <property type="entry name" value="Flagellar protein FliS"/>
    <property type="match status" value="1"/>
</dbReference>
<dbReference type="InterPro" id="IPR036584">
    <property type="entry name" value="FliS_sf"/>
</dbReference>
<evidence type="ECO:0000313" key="7">
    <source>
        <dbReference type="EMBL" id="TCN85807.1"/>
    </source>
</evidence>
<protein>
    <recommendedName>
        <fullName evidence="6">Flagellar secretion chaperone FliS</fullName>
    </recommendedName>
</protein>
<proteinExistence type="inferred from homology"/>
<evidence type="ECO:0000256" key="2">
    <source>
        <dbReference type="ARBA" id="ARBA00008787"/>
    </source>
</evidence>
<evidence type="ECO:0000256" key="1">
    <source>
        <dbReference type="ARBA" id="ARBA00004514"/>
    </source>
</evidence>
<dbReference type="RefSeq" id="WP_133038561.1">
    <property type="nucleotide sequence ID" value="NZ_BMXW01000007.1"/>
</dbReference>
<evidence type="ECO:0000256" key="3">
    <source>
        <dbReference type="ARBA" id="ARBA00022490"/>
    </source>
</evidence>
<keyword evidence="7" id="KW-0969">Cilium</keyword>
<dbReference type="GO" id="GO:0005829">
    <property type="term" value="C:cytosol"/>
    <property type="evidence" value="ECO:0007669"/>
    <property type="project" value="UniProtKB-SubCell"/>
</dbReference>
<comment type="subcellular location">
    <subcellularLocation>
        <location evidence="1 6">Cytoplasm</location>
        <location evidence="1 6">Cytosol</location>
    </subcellularLocation>
</comment>
<dbReference type="EMBL" id="SLWF01000008">
    <property type="protein sequence ID" value="TCN85807.1"/>
    <property type="molecule type" value="Genomic_DNA"/>
</dbReference>
<keyword evidence="5" id="KW-0143">Chaperone</keyword>
<dbReference type="PIRSF" id="PIRSF039090">
    <property type="entry name" value="Flis"/>
    <property type="match status" value="1"/>
</dbReference>
<dbReference type="PANTHER" id="PTHR34773">
    <property type="entry name" value="FLAGELLAR SECRETION CHAPERONE FLIS"/>
    <property type="match status" value="1"/>
</dbReference>
<dbReference type="OrthoDB" id="9792010at2"/>